<evidence type="ECO:0000256" key="1">
    <source>
        <dbReference type="SAM" id="MobiDB-lite"/>
    </source>
</evidence>
<dbReference type="RefSeq" id="YP_009174021.1">
    <property type="nucleotide sequence ID" value="NC_028103.1"/>
</dbReference>
<feature type="compositionally biased region" description="Polar residues" evidence="1">
    <location>
        <begin position="161"/>
        <end position="176"/>
    </location>
</feature>
<sequence>MNIIDSSGKVVKFDMPFRVWRKFASRRSIGYQSWEEGKWVKLDTKATNKLTAEFIAFAARFSSPKPSNIFGTSSKEAKSGKNNGQQSGPSRSNTRKSSSCAPKKESAEVTASPAFTRSGGRQRRRGGRVAGSGVQLPSCKNSTEGGRKQNLRKIRRKSPHNVRSPSTKGGNQFNRC</sequence>
<keyword evidence="3" id="KW-1185">Reference proteome</keyword>
<feature type="region of interest" description="Disordered" evidence="1">
    <location>
        <begin position="66"/>
        <end position="176"/>
    </location>
</feature>
<dbReference type="GeneID" id="26100539"/>
<name>A0A0M3TH05_9ADEN</name>
<dbReference type="Proteomes" id="UP000099964">
    <property type="component" value="Segment"/>
</dbReference>
<dbReference type="EMBL" id="KP329563">
    <property type="protein sequence ID" value="ALE30366.1"/>
    <property type="molecule type" value="Genomic_DNA"/>
</dbReference>
<feature type="compositionally biased region" description="Basic residues" evidence="1">
    <location>
        <begin position="149"/>
        <end position="160"/>
    </location>
</feature>
<evidence type="ECO:0000313" key="3">
    <source>
        <dbReference type="Proteomes" id="UP000099964"/>
    </source>
</evidence>
<accession>A0A0M3TH05</accession>
<proteinExistence type="predicted"/>
<protein>
    <submittedName>
        <fullName evidence="2">UXP</fullName>
    </submittedName>
</protein>
<dbReference type="OrthoDB" id="29265at10239"/>
<organism evidence="2 3">
    <name type="scientific">Simian adenovirus 13</name>
    <dbReference type="NCBI Taxonomy" id="38432"/>
    <lineage>
        <taxon>Viruses</taxon>
        <taxon>Varidnaviria</taxon>
        <taxon>Bamfordvirae</taxon>
        <taxon>Preplasmiviricota</taxon>
        <taxon>Polisuviricotina</taxon>
        <taxon>Pharingeaviricetes</taxon>
        <taxon>Rowavirales</taxon>
        <taxon>Adenoviridae</taxon>
        <taxon>Mastadenovirus</taxon>
        <taxon>Mastadenovirus macacae</taxon>
        <taxon>Simian mastadenovirus D</taxon>
    </lineage>
</organism>
<evidence type="ECO:0000313" key="2">
    <source>
        <dbReference type="EMBL" id="ALE30366.1"/>
    </source>
</evidence>
<dbReference type="KEGG" id="vg:26100539"/>
<feature type="compositionally biased region" description="Polar residues" evidence="1">
    <location>
        <begin position="66"/>
        <end position="100"/>
    </location>
</feature>
<reference evidence="2 3" key="1">
    <citation type="journal article" date="2015" name="Arch. Virol.">
        <title>Taxonomy proposal for Old World monkey adenoviruses: characterisation of several non-human, non-ape primate adenovirus lineages.</title>
        <authorList>
            <person name="Panto L."/>
            <person name="Podgorski I.I."/>
            <person name="Janoska M."/>
            <person name="Marko O."/>
            <person name="Harrach B."/>
        </authorList>
    </citation>
    <scope>NUCLEOTIDE SEQUENCE [LARGE SCALE GENOMIC DNA]</scope>
    <source>
        <strain evidence="2">P-9</strain>
    </source>
</reference>